<organism evidence="1 2">
    <name type="scientific">Dimorphilus gyrociliatus</name>
    <dbReference type="NCBI Taxonomy" id="2664684"/>
    <lineage>
        <taxon>Eukaryota</taxon>
        <taxon>Metazoa</taxon>
        <taxon>Spiralia</taxon>
        <taxon>Lophotrochozoa</taxon>
        <taxon>Annelida</taxon>
        <taxon>Polychaeta</taxon>
        <taxon>Polychaeta incertae sedis</taxon>
        <taxon>Dinophilidae</taxon>
        <taxon>Dimorphilus</taxon>
    </lineage>
</organism>
<protein>
    <submittedName>
        <fullName evidence="1">Uncharacterized protein</fullName>
    </submittedName>
</protein>
<reference evidence="1 2" key="1">
    <citation type="submission" date="2020-08" db="EMBL/GenBank/DDBJ databases">
        <authorList>
            <person name="Hejnol A."/>
        </authorList>
    </citation>
    <scope>NUCLEOTIDE SEQUENCE [LARGE SCALE GENOMIC DNA]</scope>
</reference>
<gene>
    <name evidence="1" type="ORF">DGYR_LOCUS10734</name>
</gene>
<keyword evidence="2" id="KW-1185">Reference proteome</keyword>
<evidence type="ECO:0000313" key="2">
    <source>
        <dbReference type="Proteomes" id="UP000549394"/>
    </source>
</evidence>
<comment type="caution">
    <text evidence="1">The sequence shown here is derived from an EMBL/GenBank/DDBJ whole genome shotgun (WGS) entry which is preliminary data.</text>
</comment>
<proteinExistence type="predicted"/>
<accession>A0A7I8W7U6</accession>
<sequence>MENEYYLDGKRDFKDDSYPYVEKVNNFFSDVCQADIEVNGLLDSINNLSLSSDRREKLTLPHNLCNITTESRAPIPTEFAHKHVSTEVINEVYEKFYKMDIMYKRLHRKVEEFIRLTLPQYLQHQIENSLKPLEQENLRLKTELLRHLKPEVKSQFTQTNTESTQILSKTNIKNQLNEDEEYFREFPTFLLQEPTRTRFFGNFKKVKSTFKLTNES</sequence>
<name>A0A7I8W7U6_9ANNE</name>
<dbReference type="Proteomes" id="UP000549394">
    <property type="component" value="Unassembled WGS sequence"/>
</dbReference>
<dbReference type="AlphaFoldDB" id="A0A7I8W7U6"/>
<dbReference type="EMBL" id="CAJFCJ010000019">
    <property type="protein sequence ID" value="CAD5123004.1"/>
    <property type="molecule type" value="Genomic_DNA"/>
</dbReference>
<evidence type="ECO:0000313" key="1">
    <source>
        <dbReference type="EMBL" id="CAD5123004.1"/>
    </source>
</evidence>